<reference evidence="1 2" key="1">
    <citation type="submission" date="2013-07" db="EMBL/GenBank/DDBJ databases">
        <title>Comparative Genomic and Metabolomic Analysis of Twelve Strains of Pseudoalteromonas luteoviolacea.</title>
        <authorList>
            <person name="Vynne N.G."/>
            <person name="Mansson M."/>
            <person name="Gram L."/>
        </authorList>
    </citation>
    <scope>NUCLEOTIDE SEQUENCE [LARGE SCALE GENOMIC DNA]</scope>
    <source>
        <strain evidence="1 2">NCIMB 1942</strain>
    </source>
</reference>
<name>A0A167CLC8_9GAMM</name>
<gene>
    <name evidence="1" type="ORF">N482_09240</name>
</gene>
<dbReference type="Proteomes" id="UP000076587">
    <property type="component" value="Unassembled WGS sequence"/>
</dbReference>
<dbReference type="AlphaFoldDB" id="A0A167CLC8"/>
<proteinExistence type="predicted"/>
<dbReference type="EMBL" id="AUXT01000152">
    <property type="protein sequence ID" value="KZN47800.1"/>
    <property type="molecule type" value="Genomic_DNA"/>
</dbReference>
<organism evidence="1 2">
    <name type="scientific">Pseudoalteromonas luteoviolacea NCIMB 1942</name>
    <dbReference type="NCBI Taxonomy" id="1365253"/>
    <lineage>
        <taxon>Bacteria</taxon>
        <taxon>Pseudomonadati</taxon>
        <taxon>Pseudomonadota</taxon>
        <taxon>Gammaproteobacteria</taxon>
        <taxon>Alteromonadales</taxon>
        <taxon>Pseudoalteromonadaceae</taxon>
        <taxon>Pseudoalteromonas</taxon>
    </lineage>
</organism>
<dbReference type="PATRIC" id="fig|1365253.3.peg.2263"/>
<evidence type="ECO:0000313" key="2">
    <source>
        <dbReference type="Proteomes" id="UP000076587"/>
    </source>
</evidence>
<comment type="caution">
    <text evidence="1">The sequence shown here is derived from an EMBL/GenBank/DDBJ whole genome shotgun (WGS) entry which is preliminary data.</text>
</comment>
<protein>
    <submittedName>
        <fullName evidence="1">Uncharacterized protein</fullName>
    </submittedName>
</protein>
<sequence length="84" mass="9306">MQLTTNHFTTLLKKLTEQAIPSMTFSSLDCSFFSKRGVHRVLLQDGASFALHKELAETFAGRFNTTSPAAIELHVTYSASSLVR</sequence>
<accession>A0A167CLC8</accession>
<evidence type="ECO:0000313" key="1">
    <source>
        <dbReference type="EMBL" id="KZN47800.1"/>
    </source>
</evidence>